<keyword evidence="1" id="KW-0732">Signal</keyword>
<dbReference type="EMBL" id="PGCJ01000532">
    <property type="protein sequence ID" value="PLW26611.1"/>
    <property type="molecule type" value="Genomic_DNA"/>
</dbReference>
<keyword evidence="3" id="KW-1185">Reference proteome</keyword>
<proteinExistence type="predicted"/>
<evidence type="ECO:0000313" key="2">
    <source>
        <dbReference type="EMBL" id="PLW26611.1"/>
    </source>
</evidence>
<protein>
    <submittedName>
        <fullName evidence="2">Uncharacterized protein</fullName>
    </submittedName>
</protein>
<organism evidence="2 3">
    <name type="scientific">Puccinia coronata f. sp. avenae</name>
    <dbReference type="NCBI Taxonomy" id="200324"/>
    <lineage>
        <taxon>Eukaryota</taxon>
        <taxon>Fungi</taxon>
        <taxon>Dikarya</taxon>
        <taxon>Basidiomycota</taxon>
        <taxon>Pucciniomycotina</taxon>
        <taxon>Pucciniomycetes</taxon>
        <taxon>Pucciniales</taxon>
        <taxon>Pucciniaceae</taxon>
        <taxon>Puccinia</taxon>
    </lineage>
</organism>
<sequence>YGPIQHGSSLVFWFCTLASRIFLTEDAVDVRTTMLWYTASIFADTNSPLAVPYSQSYRERLNKVPRSLASRFLLYVASLFFSDTRANPNQESESTWMAMKHKAPPPASSIMDMNIAQTAQRFLFFPLANGRANDSGASNRSRSVSNCAPILIRFHAAILDQVAFQHPSNNNTQQTAGFCPTPLDD</sequence>
<gene>
    <name evidence="2" type="ORF">PCANC_25856</name>
</gene>
<feature type="signal peptide" evidence="1">
    <location>
        <begin position="1"/>
        <end position="18"/>
    </location>
</feature>
<reference evidence="2 3" key="1">
    <citation type="submission" date="2017-11" db="EMBL/GenBank/DDBJ databases">
        <title>De novo assembly and phasing of dikaryotic genomes from two isolates of Puccinia coronata f. sp. avenae, the causal agent of oat crown rust.</title>
        <authorList>
            <person name="Miller M.E."/>
            <person name="Zhang Y."/>
            <person name="Omidvar V."/>
            <person name="Sperschneider J."/>
            <person name="Schwessinger B."/>
            <person name="Raley C."/>
            <person name="Palmer J.M."/>
            <person name="Garnica D."/>
            <person name="Upadhyaya N."/>
            <person name="Rathjen J."/>
            <person name="Taylor J.M."/>
            <person name="Park R.F."/>
            <person name="Dodds P.N."/>
            <person name="Hirsch C.D."/>
            <person name="Kianian S.F."/>
            <person name="Figueroa M."/>
        </authorList>
    </citation>
    <scope>NUCLEOTIDE SEQUENCE [LARGE SCALE GENOMIC DNA]</scope>
    <source>
        <strain evidence="2">12NC29</strain>
    </source>
</reference>
<accession>A0A2N5TM80</accession>
<feature type="non-terminal residue" evidence="2">
    <location>
        <position position="1"/>
    </location>
</feature>
<comment type="caution">
    <text evidence="2">The sequence shown here is derived from an EMBL/GenBank/DDBJ whole genome shotgun (WGS) entry which is preliminary data.</text>
</comment>
<dbReference type="Proteomes" id="UP000235388">
    <property type="component" value="Unassembled WGS sequence"/>
</dbReference>
<evidence type="ECO:0000256" key="1">
    <source>
        <dbReference type="SAM" id="SignalP"/>
    </source>
</evidence>
<evidence type="ECO:0000313" key="3">
    <source>
        <dbReference type="Proteomes" id="UP000235388"/>
    </source>
</evidence>
<feature type="chain" id="PRO_5014878865" evidence="1">
    <location>
        <begin position="19"/>
        <end position="185"/>
    </location>
</feature>
<dbReference type="AlphaFoldDB" id="A0A2N5TM80"/>
<name>A0A2N5TM80_9BASI</name>